<dbReference type="EMBL" id="CP005587">
    <property type="protein sequence ID" value="AGK59056.1"/>
    <property type="molecule type" value="Genomic_DNA"/>
</dbReference>
<proteinExistence type="predicted"/>
<evidence type="ECO:0000259" key="1">
    <source>
        <dbReference type="PROSITE" id="PS51708"/>
    </source>
</evidence>
<dbReference type="Gene3D" id="1.40.20.10">
    <property type="entry name" value="CHAD domain"/>
    <property type="match status" value="1"/>
</dbReference>
<name>N0BF55_9HYPH</name>
<dbReference type="OrthoDB" id="9810907at2"/>
<dbReference type="KEGG" id="hdt:HYPDE_36923"/>
<protein>
    <submittedName>
        <fullName evidence="2">CHAD domain containing protein</fullName>
    </submittedName>
</protein>
<dbReference type="RefSeq" id="WP_015599072.1">
    <property type="nucleotide sequence ID" value="NC_021172.1"/>
</dbReference>
<dbReference type="SMART" id="SM00880">
    <property type="entry name" value="CHAD"/>
    <property type="match status" value="1"/>
</dbReference>
<dbReference type="HOGENOM" id="CLU_074535_0_0_5"/>
<dbReference type="AlphaFoldDB" id="N0BF55"/>
<evidence type="ECO:0000313" key="3">
    <source>
        <dbReference type="Proteomes" id="UP000005952"/>
    </source>
</evidence>
<dbReference type="Pfam" id="PF05235">
    <property type="entry name" value="CHAD"/>
    <property type="match status" value="1"/>
</dbReference>
<dbReference type="eggNOG" id="COG5607">
    <property type="taxonomic scope" value="Bacteria"/>
</dbReference>
<gene>
    <name evidence="2" type="ORF">HYPDE_36923</name>
</gene>
<dbReference type="Proteomes" id="UP000005952">
    <property type="component" value="Chromosome"/>
</dbReference>
<dbReference type="InterPro" id="IPR007899">
    <property type="entry name" value="CHAD_dom"/>
</dbReference>
<feature type="domain" description="CHAD" evidence="1">
    <location>
        <begin position="8"/>
        <end position="279"/>
    </location>
</feature>
<accession>N0BF55</accession>
<keyword evidence="3" id="KW-1185">Reference proteome</keyword>
<evidence type="ECO:0000313" key="2">
    <source>
        <dbReference type="EMBL" id="AGK59056.1"/>
    </source>
</evidence>
<dbReference type="PANTHER" id="PTHR39339:SF1">
    <property type="entry name" value="CHAD DOMAIN-CONTAINING PROTEIN"/>
    <property type="match status" value="1"/>
</dbReference>
<dbReference type="InterPro" id="IPR038186">
    <property type="entry name" value="CHAD_dom_sf"/>
</dbReference>
<dbReference type="PROSITE" id="PS51708">
    <property type="entry name" value="CHAD"/>
    <property type="match status" value="1"/>
</dbReference>
<organism evidence="2 3">
    <name type="scientific">Hyphomicrobium denitrificans 1NES1</name>
    <dbReference type="NCBI Taxonomy" id="670307"/>
    <lineage>
        <taxon>Bacteria</taxon>
        <taxon>Pseudomonadati</taxon>
        <taxon>Pseudomonadota</taxon>
        <taxon>Alphaproteobacteria</taxon>
        <taxon>Hyphomicrobiales</taxon>
        <taxon>Hyphomicrobiaceae</taxon>
        <taxon>Hyphomicrobium</taxon>
    </lineage>
</organism>
<dbReference type="STRING" id="670307.HYPDE_36923"/>
<reference evidence="2 3" key="1">
    <citation type="journal article" date="2013" name="Genome Announc.">
        <title>Genome sequences for three denitrifying bacterial strains isolated from a uranium- and nitrate-contaminated subsurface environment.</title>
        <authorList>
            <person name="Venkatramanan R."/>
            <person name="Prakash O."/>
            <person name="Woyke T."/>
            <person name="Chain P."/>
            <person name="Goodwin L.A."/>
            <person name="Watson D."/>
            <person name="Brooks S."/>
            <person name="Kostka J.E."/>
            <person name="Green S.J."/>
        </authorList>
    </citation>
    <scope>NUCLEOTIDE SEQUENCE [LARGE SCALE GENOMIC DNA]</scope>
    <source>
        <strain evidence="2 3">1NES1</strain>
    </source>
</reference>
<dbReference type="PANTHER" id="PTHR39339">
    <property type="entry name" value="SLR1444 PROTEIN"/>
    <property type="match status" value="1"/>
</dbReference>
<sequence>MPYRFKIDESVEKGFRRIAREQLDVALQELAAPEVQPKGVHECRKALKRLRGLVRLTAPALGKDKARKRLNALSEIAQLLAGHRDQAVMLDTLAKLTAEREPDGALTLAPLNAHFAKSLGDAQQPLDPGSAAKVRLMLLREAKKFSRAGIRKRGFAALEGGLAKSYRHARKSLKIAYSEPTDETFHTLRKSVQWHWRQMSLLARAWPDEFAVRVAVARELSQILGDDHDLALLIAETVKADDISSEQKEAIVDLCLHKQQALRAAAEFRAELLFAEMPRAFMKRMEAYWKFGSAMRALEIVHRARPDEPQAVHLAALDAPVAHADVKPAVAKPRLTAKTATAAPSQRRA</sequence>